<evidence type="ECO:0000313" key="2">
    <source>
        <dbReference type="EMBL" id="CAD7202136.1"/>
    </source>
</evidence>
<reference evidence="2" key="1">
    <citation type="submission" date="2020-11" db="EMBL/GenBank/DDBJ databases">
        <authorList>
            <person name="Tran Van P."/>
        </authorList>
    </citation>
    <scope>NUCLEOTIDE SEQUENCE</scope>
</reference>
<name>A0A7R8VPK1_TIMDO</name>
<feature type="region of interest" description="Disordered" evidence="1">
    <location>
        <begin position="42"/>
        <end position="74"/>
    </location>
</feature>
<accession>A0A7R8VPK1</accession>
<gene>
    <name evidence="2" type="ORF">TDIB3V08_LOCUS8321</name>
</gene>
<dbReference type="AlphaFoldDB" id="A0A7R8VPK1"/>
<protein>
    <submittedName>
        <fullName evidence="2">Uncharacterized protein</fullName>
    </submittedName>
</protein>
<evidence type="ECO:0000256" key="1">
    <source>
        <dbReference type="SAM" id="MobiDB-lite"/>
    </source>
</evidence>
<organism evidence="2">
    <name type="scientific">Timema douglasi</name>
    <name type="common">Walking stick</name>
    <dbReference type="NCBI Taxonomy" id="61478"/>
    <lineage>
        <taxon>Eukaryota</taxon>
        <taxon>Metazoa</taxon>
        <taxon>Ecdysozoa</taxon>
        <taxon>Arthropoda</taxon>
        <taxon>Hexapoda</taxon>
        <taxon>Insecta</taxon>
        <taxon>Pterygota</taxon>
        <taxon>Neoptera</taxon>
        <taxon>Polyneoptera</taxon>
        <taxon>Phasmatodea</taxon>
        <taxon>Timematodea</taxon>
        <taxon>Timematoidea</taxon>
        <taxon>Timematidae</taxon>
        <taxon>Timema</taxon>
    </lineage>
</organism>
<sequence length="85" mass="9369">MSRPQNLADGLARPGNAGLSLRVLAHRRRNVGWERNDPVGEGLIKEELPTSQMPDSMRTRSLNAPSPIQQFGPCGRIMKNSAMVM</sequence>
<dbReference type="EMBL" id="OA569018">
    <property type="protein sequence ID" value="CAD7202136.1"/>
    <property type="molecule type" value="Genomic_DNA"/>
</dbReference>
<proteinExistence type="predicted"/>
<feature type="compositionally biased region" description="Polar residues" evidence="1">
    <location>
        <begin position="49"/>
        <end position="69"/>
    </location>
</feature>